<evidence type="ECO:0008006" key="2">
    <source>
        <dbReference type="Google" id="ProtNLM"/>
    </source>
</evidence>
<evidence type="ECO:0000313" key="1">
    <source>
        <dbReference type="EMBL" id="QIM09988.1"/>
    </source>
</evidence>
<accession>A0A6G8F1F4</accession>
<gene>
    <name evidence="1" type="ORF">Prevot485_0870</name>
</gene>
<reference evidence="1" key="1">
    <citation type="journal article" date="2020" name="J. ISSAAS">
        <title>Lactobacilli and other gastrointestinal microbiota of Peromyscus leucopus, reservoir host for agents of Lyme disease and other zoonoses in North America.</title>
        <authorList>
            <person name="Milovic A."/>
            <person name="Bassam K."/>
            <person name="Shao H."/>
            <person name="Chatzistamou I."/>
            <person name="Tufts D.M."/>
            <person name="Diuk-Wasser M."/>
            <person name="Barbour A.G."/>
        </authorList>
    </citation>
    <scope>NUCLEOTIDE SEQUENCE</scope>
    <source>
        <strain evidence="1">LL70</strain>
    </source>
</reference>
<name>A0A6G8F1F4_9BACT</name>
<dbReference type="EMBL" id="MN990733">
    <property type="protein sequence ID" value="QIM09988.1"/>
    <property type="molecule type" value="Genomic_DNA"/>
</dbReference>
<sequence>MTVCSLSFISCGGDDDDESTSFENMEILSGSSATIKNGENISWTSKQSLIASVSGNTVTGHIIGTTTISSTKGTFNVTVQPANTLYDEPCLEWGASTTRIKSFMKSYTQMTGNNNNTSTEALAYYGTKGAYMYGYLFSNNKLKSSIVFVKTYYVEALVKHLTERYVKVDSDDDHIYMIDIDKKTVVMVGTVKLNGTYYYAVLYNGYSNNTNKTTSLFTNATRTTDIDTNKHEELMNALNAELNKRPSSK</sequence>
<organism evidence="1">
    <name type="scientific">uncultured Prevotella sp</name>
    <dbReference type="NCBI Taxonomy" id="159272"/>
    <lineage>
        <taxon>Bacteria</taxon>
        <taxon>Pseudomonadati</taxon>
        <taxon>Bacteroidota</taxon>
        <taxon>Bacteroidia</taxon>
        <taxon>Bacteroidales</taxon>
        <taxon>Prevotellaceae</taxon>
        <taxon>Prevotella</taxon>
        <taxon>environmental samples</taxon>
    </lineage>
</organism>
<protein>
    <recommendedName>
        <fullName evidence="2">BIG2 domain-containing protein</fullName>
    </recommendedName>
</protein>
<dbReference type="AlphaFoldDB" id="A0A6G8F1F4"/>
<proteinExistence type="predicted"/>